<dbReference type="OrthoDB" id="5393884at2"/>
<keyword evidence="7" id="KW-1185">Reference proteome</keyword>
<evidence type="ECO:0000256" key="2">
    <source>
        <dbReference type="ARBA" id="ARBA00022676"/>
    </source>
</evidence>
<dbReference type="KEGG" id="ppd:Ppro_2586"/>
<dbReference type="InterPro" id="IPR029044">
    <property type="entry name" value="Nucleotide-diphossugar_trans"/>
</dbReference>
<feature type="transmembrane region" description="Helical" evidence="4">
    <location>
        <begin position="211"/>
        <end position="236"/>
    </location>
</feature>
<keyword evidence="2" id="KW-0328">Glycosyltransferase</keyword>
<dbReference type="Proteomes" id="UP000006732">
    <property type="component" value="Chromosome"/>
</dbReference>
<comment type="similarity">
    <text evidence="1">Belongs to the glycosyltransferase 2 family.</text>
</comment>
<dbReference type="InterPro" id="IPR001173">
    <property type="entry name" value="Glyco_trans_2-like"/>
</dbReference>
<dbReference type="HOGENOM" id="CLU_075518_0_0_7"/>
<dbReference type="AlphaFoldDB" id="A1AS70"/>
<accession>A1AS70</accession>
<evidence type="ECO:0000313" key="6">
    <source>
        <dbReference type="EMBL" id="ABL00191.1"/>
    </source>
</evidence>
<dbReference type="GO" id="GO:0016757">
    <property type="term" value="F:glycosyltransferase activity"/>
    <property type="evidence" value="ECO:0007669"/>
    <property type="project" value="UniProtKB-KW"/>
</dbReference>
<sequence length="317" mass="34308">MTTFSIIIPVKPGGTVTALNALKVLEYPVELFEILVAEGTCPSRQRNLAARKARGDLLYFLDDDSRPIPDALWRCADAFSASDVAVVGGPSLTPAGDSRLQRLFGAVLSSLFGAGAMRNRYRATGLLRRTTEKELILCNLAFRRDLFLGADGFDERLYPNEENELLDRIAASGHALLHDPAMAVERSQRPTLAAFMRQMFGYGRGRAQQTLLAGPGSVVSFAPLLFVCYLLLLPLLPASPLWSLPLLAYAILVVGFTVVAAMASGVAESLLLLGLFPVMHCCNGAGLLWGFAGGRPEQPKGGQVTVRQVKGFEQEVW</sequence>
<dbReference type="RefSeq" id="WP_011736444.1">
    <property type="nucleotide sequence ID" value="NC_008609.1"/>
</dbReference>
<dbReference type="PANTHER" id="PTHR43179">
    <property type="entry name" value="RHAMNOSYLTRANSFERASE WBBL"/>
    <property type="match status" value="1"/>
</dbReference>
<feature type="transmembrane region" description="Helical" evidence="4">
    <location>
        <begin position="242"/>
        <end position="263"/>
    </location>
</feature>
<keyword evidence="3" id="KW-0808">Transferase</keyword>
<evidence type="ECO:0000259" key="5">
    <source>
        <dbReference type="Pfam" id="PF00535"/>
    </source>
</evidence>
<evidence type="ECO:0000256" key="4">
    <source>
        <dbReference type="SAM" id="Phobius"/>
    </source>
</evidence>
<protein>
    <recommendedName>
        <fullName evidence="5">Glycosyltransferase 2-like domain-containing protein</fullName>
    </recommendedName>
</protein>
<evidence type="ECO:0000313" key="7">
    <source>
        <dbReference type="Proteomes" id="UP000006732"/>
    </source>
</evidence>
<keyword evidence="4" id="KW-1133">Transmembrane helix</keyword>
<reference evidence="6 7" key="1">
    <citation type="submission" date="2006-10" db="EMBL/GenBank/DDBJ databases">
        <title>Complete sequence of chromosome of Pelobacter propionicus DSM 2379.</title>
        <authorList>
            <consortium name="US DOE Joint Genome Institute"/>
            <person name="Copeland A."/>
            <person name="Lucas S."/>
            <person name="Lapidus A."/>
            <person name="Barry K."/>
            <person name="Detter J.C."/>
            <person name="Glavina del Rio T."/>
            <person name="Hammon N."/>
            <person name="Israni S."/>
            <person name="Dalin E."/>
            <person name="Tice H."/>
            <person name="Pitluck S."/>
            <person name="Saunders E."/>
            <person name="Brettin T."/>
            <person name="Bruce D."/>
            <person name="Han C."/>
            <person name="Tapia R."/>
            <person name="Schmutz J."/>
            <person name="Larimer F."/>
            <person name="Land M."/>
            <person name="Hauser L."/>
            <person name="Kyrpides N."/>
            <person name="Kim E."/>
            <person name="Lovley D."/>
            <person name="Richardson P."/>
        </authorList>
    </citation>
    <scope>NUCLEOTIDE SEQUENCE [LARGE SCALE GENOMIC DNA]</scope>
    <source>
        <strain evidence="7">DSM 2379 / NBRC 103807 / OttBd1</strain>
    </source>
</reference>
<proteinExistence type="inferred from homology"/>
<dbReference type="Pfam" id="PF00535">
    <property type="entry name" value="Glycos_transf_2"/>
    <property type="match status" value="1"/>
</dbReference>
<feature type="transmembrane region" description="Helical" evidence="4">
    <location>
        <begin position="270"/>
        <end position="292"/>
    </location>
</feature>
<keyword evidence="4" id="KW-0472">Membrane</keyword>
<organism evidence="6 7">
    <name type="scientific">Pelobacter propionicus (strain DSM 2379 / NBRC 103807 / OttBd1)</name>
    <dbReference type="NCBI Taxonomy" id="338966"/>
    <lineage>
        <taxon>Bacteria</taxon>
        <taxon>Pseudomonadati</taxon>
        <taxon>Thermodesulfobacteriota</taxon>
        <taxon>Desulfuromonadia</taxon>
        <taxon>Desulfuromonadales</taxon>
        <taxon>Desulfuromonadaceae</taxon>
        <taxon>Pelobacter</taxon>
    </lineage>
</organism>
<evidence type="ECO:0000256" key="1">
    <source>
        <dbReference type="ARBA" id="ARBA00006739"/>
    </source>
</evidence>
<dbReference type="eggNOG" id="COG1215">
    <property type="taxonomic scope" value="Bacteria"/>
</dbReference>
<gene>
    <name evidence="6" type="ordered locus">Ppro_2586</name>
</gene>
<name>A1AS70_PELPD</name>
<keyword evidence="4" id="KW-0812">Transmembrane</keyword>
<dbReference type="STRING" id="338966.Ppro_2586"/>
<dbReference type="SUPFAM" id="SSF53448">
    <property type="entry name" value="Nucleotide-diphospho-sugar transferases"/>
    <property type="match status" value="1"/>
</dbReference>
<feature type="domain" description="Glycosyltransferase 2-like" evidence="5">
    <location>
        <begin position="41"/>
        <end position="145"/>
    </location>
</feature>
<dbReference type="EMBL" id="CP000482">
    <property type="protein sequence ID" value="ABL00191.1"/>
    <property type="molecule type" value="Genomic_DNA"/>
</dbReference>
<evidence type="ECO:0000256" key="3">
    <source>
        <dbReference type="ARBA" id="ARBA00022679"/>
    </source>
</evidence>
<dbReference type="PANTHER" id="PTHR43179:SF12">
    <property type="entry name" value="GALACTOFURANOSYLTRANSFERASE GLFT2"/>
    <property type="match status" value="1"/>
</dbReference>
<dbReference type="Gene3D" id="3.90.550.10">
    <property type="entry name" value="Spore Coat Polysaccharide Biosynthesis Protein SpsA, Chain A"/>
    <property type="match status" value="1"/>
</dbReference>
<dbReference type="CAZy" id="GT2">
    <property type="family name" value="Glycosyltransferase Family 2"/>
</dbReference>